<keyword evidence="3" id="KW-1185">Reference proteome</keyword>
<keyword evidence="1" id="KW-0472">Membrane</keyword>
<sequence>MTDRTVFKTRKKKHFHESPAFYLHHMVAYVVMGTRTCLLLHHFATPSKSTAVWLFDADVAVLFHLHLVVVADKQQNRTVEMSRYNEHPSSTSKARELLFTSSAHLMRRHIRRFHAS</sequence>
<evidence type="ECO:0000256" key="1">
    <source>
        <dbReference type="SAM" id="Phobius"/>
    </source>
</evidence>
<organism evidence="2 3">
    <name type="scientific">Podospora appendiculata</name>
    <dbReference type="NCBI Taxonomy" id="314037"/>
    <lineage>
        <taxon>Eukaryota</taxon>
        <taxon>Fungi</taxon>
        <taxon>Dikarya</taxon>
        <taxon>Ascomycota</taxon>
        <taxon>Pezizomycotina</taxon>
        <taxon>Sordariomycetes</taxon>
        <taxon>Sordariomycetidae</taxon>
        <taxon>Sordariales</taxon>
        <taxon>Podosporaceae</taxon>
        <taxon>Podospora</taxon>
    </lineage>
</organism>
<keyword evidence="1" id="KW-1133">Transmembrane helix</keyword>
<keyword evidence="1" id="KW-0812">Transmembrane</keyword>
<feature type="transmembrane region" description="Helical" evidence="1">
    <location>
        <begin position="50"/>
        <end position="71"/>
    </location>
</feature>
<dbReference type="AlphaFoldDB" id="A0AAE0XLP4"/>
<feature type="transmembrane region" description="Helical" evidence="1">
    <location>
        <begin position="21"/>
        <end position="44"/>
    </location>
</feature>
<proteinExistence type="predicted"/>
<accession>A0AAE0XLP4</accession>
<dbReference type="EMBL" id="JAULSO010000001">
    <property type="protein sequence ID" value="KAK3695536.1"/>
    <property type="molecule type" value="Genomic_DNA"/>
</dbReference>
<evidence type="ECO:0000313" key="2">
    <source>
        <dbReference type="EMBL" id="KAK3695536.1"/>
    </source>
</evidence>
<evidence type="ECO:0000313" key="3">
    <source>
        <dbReference type="Proteomes" id="UP001270362"/>
    </source>
</evidence>
<dbReference type="Proteomes" id="UP001270362">
    <property type="component" value="Unassembled WGS sequence"/>
</dbReference>
<protein>
    <submittedName>
        <fullName evidence="2">Uncharacterized protein</fullName>
    </submittedName>
</protein>
<comment type="caution">
    <text evidence="2">The sequence shown here is derived from an EMBL/GenBank/DDBJ whole genome shotgun (WGS) entry which is preliminary data.</text>
</comment>
<reference evidence="2" key="1">
    <citation type="journal article" date="2023" name="Mol. Phylogenet. Evol.">
        <title>Genome-scale phylogeny and comparative genomics of the fungal order Sordariales.</title>
        <authorList>
            <person name="Hensen N."/>
            <person name="Bonometti L."/>
            <person name="Westerberg I."/>
            <person name="Brannstrom I.O."/>
            <person name="Guillou S."/>
            <person name="Cros-Aarteil S."/>
            <person name="Calhoun S."/>
            <person name="Haridas S."/>
            <person name="Kuo A."/>
            <person name="Mondo S."/>
            <person name="Pangilinan J."/>
            <person name="Riley R."/>
            <person name="LaButti K."/>
            <person name="Andreopoulos B."/>
            <person name="Lipzen A."/>
            <person name="Chen C."/>
            <person name="Yan M."/>
            <person name="Daum C."/>
            <person name="Ng V."/>
            <person name="Clum A."/>
            <person name="Steindorff A."/>
            <person name="Ohm R.A."/>
            <person name="Martin F."/>
            <person name="Silar P."/>
            <person name="Natvig D.O."/>
            <person name="Lalanne C."/>
            <person name="Gautier V."/>
            <person name="Ament-Velasquez S.L."/>
            <person name="Kruys A."/>
            <person name="Hutchinson M.I."/>
            <person name="Powell A.J."/>
            <person name="Barry K."/>
            <person name="Miller A.N."/>
            <person name="Grigoriev I.V."/>
            <person name="Debuchy R."/>
            <person name="Gladieux P."/>
            <person name="Hiltunen Thoren M."/>
            <person name="Johannesson H."/>
        </authorList>
    </citation>
    <scope>NUCLEOTIDE SEQUENCE</scope>
    <source>
        <strain evidence="2">CBS 314.62</strain>
    </source>
</reference>
<reference evidence="2" key="2">
    <citation type="submission" date="2023-06" db="EMBL/GenBank/DDBJ databases">
        <authorList>
            <consortium name="Lawrence Berkeley National Laboratory"/>
            <person name="Haridas S."/>
            <person name="Hensen N."/>
            <person name="Bonometti L."/>
            <person name="Westerberg I."/>
            <person name="Brannstrom I.O."/>
            <person name="Guillou S."/>
            <person name="Cros-Aarteil S."/>
            <person name="Calhoun S."/>
            <person name="Kuo A."/>
            <person name="Mondo S."/>
            <person name="Pangilinan J."/>
            <person name="Riley R."/>
            <person name="Labutti K."/>
            <person name="Andreopoulos B."/>
            <person name="Lipzen A."/>
            <person name="Chen C."/>
            <person name="Yanf M."/>
            <person name="Daum C."/>
            <person name="Ng V."/>
            <person name="Clum A."/>
            <person name="Steindorff A."/>
            <person name="Ohm R."/>
            <person name="Martin F."/>
            <person name="Silar P."/>
            <person name="Natvig D."/>
            <person name="Lalanne C."/>
            <person name="Gautier V."/>
            <person name="Ament-Velasquez S.L."/>
            <person name="Kruys A."/>
            <person name="Hutchinson M.I."/>
            <person name="Powell A.J."/>
            <person name="Barry K."/>
            <person name="Miller A.N."/>
            <person name="Grigoriev I.V."/>
            <person name="Debuchy R."/>
            <person name="Gladieux P."/>
            <person name="Thoren M.H."/>
            <person name="Johannesson H."/>
        </authorList>
    </citation>
    <scope>NUCLEOTIDE SEQUENCE</scope>
    <source>
        <strain evidence="2">CBS 314.62</strain>
    </source>
</reference>
<name>A0AAE0XLP4_9PEZI</name>
<gene>
    <name evidence="2" type="ORF">B0T22DRAFT_110216</name>
</gene>